<dbReference type="SUPFAM" id="SSF48613">
    <property type="entry name" value="Heme oxygenase-like"/>
    <property type="match status" value="1"/>
</dbReference>
<dbReference type="InterPro" id="IPR016084">
    <property type="entry name" value="Haem_Oase-like_multi-hlx"/>
</dbReference>
<dbReference type="InterPro" id="IPR016053">
    <property type="entry name" value="Haem_Oase-like"/>
</dbReference>
<keyword evidence="3 5" id="KW-0408">Iron</keyword>
<organism evidence="6 7">
    <name type="scientific">Speluncibacter jeojiensis</name>
    <dbReference type="NCBI Taxonomy" id="2710754"/>
    <lineage>
        <taxon>Bacteria</taxon>
        <taxon>Bacillati</taxon>
        <taxon>Actinomycetota</taxon>
        <taxon>Actinomycetes</taxon>
        <taxon>Mycobacteriales</taxon>
        <taxon>Speluncibacteraceae</taxon>
        <taxon>Speluncibacter</taxon>
    </lineage>
</organism>
<proteinExistence type="predicted"/>
<keyword evidence="2 5" id="KW-0479">Metal-binding</keyword>
<evidence type="ECO:0000313" key="6">
    <source>
        <dbReference type="EMBL" id="MDG3014459.1"/>
    </source>
</evidence>
<dbReference type="Pfam" id="PF01126">
    <property type="entry name" value="Heme_oxygenase"/>
    <property type="match status" value="1"/>
</dbReference>
<dbReference type="Proteomes" id="UP001152755">
    <property type="component" value="Unassembled WGS sequence"/>
</dbReference>
<comment type="caution">
    <text evidence="6">The sequence shown here is derived from an EMBL/GenBank/DDBJ whole genome shotgun (WGS) entry which is preliminary data.</text>
</comment>
<feature type="binding site" evidence="4">
    <location>
        <position position="181"/>
    </location>
    <ligand>
        <name>heme b</name>
        <dbReference type="ChEBI" id="CHEBI:60344"/>
    </ligand>
</feature>
<dbReference type="EMBL" id="JANRHA010000004">
    <property type="protein sequence ID" value="MDG3014459.1"/>
    <property type="molecule type" value="Genomic_DNA"/>
</dbReference>
<dbReference type="GO" id="GO:0004392">
    <property type="term" value="F:heme oxygenase (decyclizing) activity"/>
    <property type="evidence" value="ECO:0007669"/>
    <property type="project" value="InterPro"/>
</dbReference>
<reference evidence="6" key="1">
    <citation type="submission" date="2022-08" db="EMBL/GenBank/DDBJ databases">
        <title>Genome analysis of Corynebacteriales strain.</title>
        <authorList>
            <person name="Lee S.D."/>
        </authorList>
    </citation>
    <scope>NUCLEOTIDE SEQUENCE</scope>
    <source>
        <strain evidence="6">D3-21</strain>
    </source>
</reference>
<dbReference type="GO" id="GO:0042167">
    <property type="term" value="P:heme catabolic process"/>
    <property type="evidence" value="ECO:0007669"/>
    <property type="project" value="TreeGrafter"/>
</dbReference>
<keyword evidence="1 4" id="KW-0349">Heme</keyword>
<gene>
    <name evidence="6" type="ORF">NVS88_07800</name>
</gene>
<dbReference type="PANTHER" id="PTHR10720">
    <property type="entry name" value="HEME OXYGENASE"/>
    <property type="match status" value="1"/>
</dbReference>
<evidence type="ECO:0000256" key="5">
    <source>
        <dbReference type="PIRSR" id="PIRSR000343-2"/>
    </source>
</evidence>
<dbReference type="InterPro" id="IPR002051">
    <property type="entry name" value="Haem_Oase"/>
</dbReference>
<feature type="binding site" evidence="4">
    <location>
        <position position="19"/>
    </location>
    <ligand>
        <name>heme b</name>
        <dbReference type="ChEBI" id="CHEBI:60344"/>
    </ligand>
</feature>
<evidence type="ECO:0000313" key="7">
    <source>
        <dbReference type="Proteomes" id="UP001152755"/>
    </source>
</evidence>
<evidence type="ECO:0000256" key="1">
    <source>
        <dbReference type="ARBA" id="ARBA00022617"/>
    </source>
</evidence>
<dbReference type="GO" id="GO:0020037">
    <property type="term" value="F:heme binding"/>
    <property type="evidence" value="ECO:0007669"/>
    <property type="project" value="TreeGrafter"/>
</dbReference>
<dbReference type="RefSeq" id="WP_277830860.1">
    <property type="nucleotide sequence ID" value="NZ_JAAIVF010000001.1"/>
</dbReference>
<accession>A0A9X4M097</accession>
<dbReference type="Gene3D" id="1.20.910.10">
    <property type="entry name" value="Heme oxygenase-like"/>
    <property type="match status" value="1"/>
</dbReference>
<name>A0A9X4M097_9ACTN</name>
<keyword evidence="7" id="KW-1185">Reference proteome</keyword>
<evidence type="ECO:0000256" key="4">
    <source>
        <dbReference type="PIRSR" id="PIRSR000343-1"/>
    </source>
</evidence>
<protein>
    <submittedName>
        <fullName evidence="6">Biliverdin-producing heme oxygenase</fullName>
    </submittedName>
</protein>
<dbReference type="PIRSF" id="PIRSF000343">
    <property type="entry name" value="Haem_Oase"/>
    <property type="match status" value="1"/>
</dbReference>
<dbReference type="GO" id="GO:0006979">
    <property type="term" value="P:response to oxidative stress"/>
    <property type="evidence" value="ECO:0007669"/>
    <property type="project" value="TreeGrafter"/>
</dbReference>
<evidence type="ECO:0000256" key="2">
    <source>
        <dbReference type="ARBA" id="ARBA00022723"/>
    </source>
</evidence>
<evidence type="ECO:0000256" key="3">
    <source>
        <dbReference type="ARBA" id="ARBA00023004"/>
    </source>
</evidence>
<dbReference type="PRINTS" id="PR00088">
    <property type="entry name" value="HAEMOXYGNASE"/>
</dbReference>
<dbReference type="GO" id="GO:0046872">
    <property type="term" value="F:metal ion binding"/>
    <property type="evidence" value="ECO:0007669"/>
    <property type="project" value="UniProtKB-KW"/>
</dbReference>
<feature type="binding site" evidence="4">
    <location>
        <position position="134"/>
    </location>
    <ligand>
        <name>heme b</name>
        <dbReference type="ChEBI" id="CHEBI:60344"/>
    </ligand>
</feature>
<dbReference type="PANTHER" id="PTHR10720:SF0">
    <property type="entry name" value="HEME OXYGENASE"/>
    <property type="match status" value="1"/>
</dbReference>
<dbReference type="CDD" id="cd19165">
    <property type="entry name" value="HemeO"/>
    <property type="match status" value="1"/>
</dbReference>
<dbReference type="AlphaFoldDB" id="A0A9X4M097"/>
<sequence length="226" mass="25482">MSAHAVRRRPDTLFTDRLRNATAESHKNAEESSFVGELLSGALNESAYADMLGQNYLIYEALERRAAQLESSDPVRRFHSAALVRTAALEADLEFLTGPEWRSAVKELPATTRYVERIEKAADEDPLLFVAHHYIRYLGDLSGGQIIRRAIGNAYGHTEDGVRFYIFDEIPKPKPFKDDYRDALDGLELSPADEQRFIAEVNDIFGLNRDVFDDLAAGLDGYRVRS</sequence>
<dbReference type="GO" id="GO:0006788">
    <property type="term" value="P:heme oxidation"/>
    <property type="evidence" value="ECO:0007669"/>
    <property type="project" value="InterPro"/>
</dbReference>
<feature type="binding site" description="axial binding residue" evidence="5">
    <location>
        <position position="26"/>
    </location>
    <ligand>
        <name>heme b</name>
        <dbReference type="ChEBI" id="CHEBI:60344"/>
    </ligand>
    <ligandPart>
        <name>Fe</name>
        <dbReference type="ChEBI" id="CHEBI:18248"/>
    </ligandPart>
</feature>